<evidence type="ECO:0000313" key="2">
    <source>
        <dbReference type="Proteomes" id="UP000315636"/>
    </source>
</evidence>
<dbReference type="RefSeq" id="WP_142505424.1">
    <property type="nucleotide sequence ID" value="NZ_FXTI01000005.1"/>
</dbReference>
<evidence type="ECO:0008006" key="3">
    <source>
        <dbReference type="Google" id="ProtNLM"/>
    </source>
</evidence>
<dbReference type="EMBL" id="FXTI01000005">
    <property type="protein sequence ID" value="SMO66236.1"/>
    <property type="molecule type" value="Genomic_DNA"/>
</dbReference>
<protein>
    <recommendedName>
        <fullName evidence="3">Lipoprotein</fullName>
    </recommendedName>
</protein>
<dbReference type="PROSITE" id="PS51257">
    <property type="entry name" value="PROKAR_LIPOPROTEIN"/>
    <property type="match status" value="1"/>
</dbReference>
<reference evidence="1 2" key="1">
    <citation type="submission" date="2017-05" db="EMBL/GenBank/DDBJ databases">
        <authorList>
            <person name="Varghese N."/>
            <person name="Submissions S."/>
        </authorList>
    </citation>
    <scope>NUCLEOTIDE SEQUENCE [LARGE SCALE GENOMIC DNA]</scope>
    <source>
        <strain evidence="1 2">DSM 45474</strain>
    </source>
</reference>
<dbReference type="Proteomes" id="UP000315636">
    <property type="component" value="Unassembled WGS sequence"/>
</dbReference>
<gene>
    <name evidence="1" type="ORF">SAMN06264849_10591</name>
</gene>
<keyword evidence="2" id="KW-1185">Reference proteome</keyword>
<dbReference type="AlphaFoldDB" id="A0A521D3G0"/>
<evidence type="ECO:0000313" key="1">
    <source>
        <dbReference type="EMBL" id="SMO66236.1"/>
    </source>
</evidence>
<dbReference type="OrthoDB" id="2974386at2"/>
<name>A0A521D3G0_9BACL</name>
<organism evidence="1 2">
    <name type="scientific">Melghirimyces algeriensis</name>
    <dbReference type="NCBI Taxonomy" id="910412"/>
    <lineage>
        <taxon>Bacteria</taxon>
        <taxon>Bacillati</taxon>
        <taxon>Bacillota</taxon>
        <taxon>Bacilli</taxon>
        <taxon>Bacillales</taxon>
        <taxon>Thermoactinomycetaceae</taxon>
        <taxon>Melghirimyces</taxon>
    </lineage>
</organism>
<accession>A0A521D3G0</accession>
<sequence length="130" mass="15110">MRKFIFLSLLFIIVLGGCQNTEKMPEKTKNIKEVYISEFEGTGLNENFNKKFTKDEEIDAFKILVKNANKQKEEVKQFDYDMKLVLTDGTDRGLRLSKNGKNEIIVKFIGHSDTYVLGAEYSERLIKLIY</sequence>
<proteinExistence type="predicted"/>